<feature type="region of interest" description="Disordered" evidence="2">
    <location>
        <begin position="1"/>
        <end position="26"/>
    </location>
</feature>
<feature type="region of interest" description="Disordered" evidence="2">
    <location>
        <begin position="534"/>
        <end position="564"/>
    </location>
</feature>
<feature type="compositionally biased region" description="Basic and acidic residues" evidence="2">
    <location>
        <begin position="346"/>
        <end position="381"/>
    </location>
</feature>
<feature type="compositionally biased region" description="Polar residues" evidence="2">
    <location>
        <begin position="534"/>
        <end position="550"/>
    </location>
</feature>
<feature type="compositionally biased region" description="Pro residues" evidence="2">
    <location>
        <begin position="703"/>
        <end position="712"/>
    </location>
</feature>
<feature type="compositionally biased region" description="Acidic residues" evidence="2">
    <location>
        <begin position="646"/>
        <end position="657"/>
    </location>
</feature>
<feature type="compositionally biased region" description="Pro residues" evidence="2">
    <location>
        <begin position="735"/>
        <end position="747"/>
    </location>
</feature>
<dbReference type="InterPro" id="IPR027417">
    <property type="entry name" value="P-loop_NTPase"/>
</dbReference>
<evidence type="ECO:0000313" key="3">
    <source>
        <dbReference type="EMBL" id="KAL0065762.1"/>
    </source>
</evidence>
<protein>
    <recommendedName>
        <fullName evidence="5">AAA+ ATPase domain-containing protein</fullName>
    </recommendedName>
</protein>
<name>A0ABR2ZVQ4_9AGAR</name>
<feature type="compositionally biased region" description="Polar residues" evidence="2">
    <location>
        <begin position="685"/>
        <end position="694"/>
    </location>
</feature>
<dbReference type="PANTHER" id="PTHR37096:SF1">
    <property type="entry name" value="AAA+ ATPASE DOMAIN-CONTAINING PROTEIN"/>
    <property type="match status" value="1"/>
</dbReference>
<keyword evidence="1" id="KW-0175">Coiled coil</keyword>
<gene>
    <name evidence="3" type="ORF">AAF712_007246</name>
</gene>
<dbReference type="PANTHER" id="PTHR37096">
    <property type="entry name" value="YALI0E33429P"/>
    <property type="match status" value="1"/>
</dbReference>
<proteinExistence type="predicted"/>
<feature type="region of interest" description="Disordered" evidence="2">
    <location>
        <begin position="642"/>
        <end position="773"/>
    </location>
</feature>
<keyword evidence="4" id="KW-1185">Reference proteome</keyword>
<dbReference type="SUPFAM" id="SSF52540">
    <property type="entry name" value="P-loop containing nucleoside triphosphate hydrolases"/>
    <property type="match status" value="1"/>
</dbReference>
<sequence length="865" mass="97975">MPELSATSTTGTPIPRPTPRLRKAQTVGGRHAGYPAIGSVHWLFRTNIPQRRSSYYQPDVRKRNFFGMGDIIGVLTNGPISLHPTHNTACTPSCQRTYHHLLKNQPAETVRSLTESKRLLEEARREINETRERAQLRPKHTFSRLPGFFARDAELRAIERALEGDPAFTVLFGASSVGKTALLRQVLTDEKYHVLHFDLRISGFADLASLYMSLSEQMEQYFDGISKQMEGYEEFEKESWSFKKQHDRLNVERRLQESPPDSGIQKVKTSDIARLMELFQSSLLKYWRFDPFANEEDGKGKRGHKEEYSSSSATTDRTHVNPNGNHQQSGDHGQGQGKKKWKLRNLLRDRNKEKKRTDENPQRRHEVEEQEPPREERERPAKKMPVIFFDEAHKLPALIQSSEAMNCLLSTFLVLTKQDRLCHVIHATSDPFYHTWLRQLNIMQHCKIITIGDCSKTETRNFFREKLLPDVPEHLRGGLEFERLWEAFGGKLVHWQDYLGDYGVNSNGMLDPKSSSHFLQAHALLNLHIIHSSQAPHASGSDSHNQNQDGQAPPPAPTGFRIYSPISHPYPLPSQQAQGHVEPEAPSTDFTAIQLLKVMARITQPGVEWLPYFMLCREFGVRAVDGMVKGRVLELRWTEAVASETKEEDEGDEEEERIPEVIPNGGGGGGGFDSRPGSVPGYMQDPSSPTTMLNTDELFAIRGPPPPPPPAGGPTNDSEEEMVMVPVSETEAMEIPPPRQRPPPPPRYASQVPQPQPTRRRRSTRYQSRYTTYTTRTNDMYPFPVEVIGPKVVPITPVMRSAMREVVKEYQEDDPEEFEGDEEGLGLEGDDFDIGSRRPSRSRRGTGTGTDGASEYASLSDVDEY</sequence>
<feature type="region of interest" description="Disordered" evidence="2">
    <location>
        <begin position="295"/>
        <end position="382"/>
    </location>
</feature>
<dbReference type="InterPro" id="IPR051667">
    <property type="entry name" value="Archaeal_ATPase_domain"/>
</dbReference>
<evidence type="ECO:0000313" key="4">
    <source>
        <dbReference type="Proteomes" id="UP001437256"/>
    </source>
</evidence>
<reference evidence="3 4" key="1">
    <citation type="submission" date="2024-05" db="EMBL/GenBank/DDBJ databases">
        <title>A draft genome resource for the thread blight pathogen Marasmius tenuissimus strain MS-2.</title>
        <authorList>
            <person name="Yulfo-Soto G.E."/>
            <person name="Baruah I.K."/>
            <person name="Amoako-Attah I."/>
            <person name="Bukari Y."/>
            <person name="Meinhardt L.W."/>
            <person name="Bailey B.A."/>
            <person name="Cohen S.P."/>
        </authorList>
    </citation>
    <scope>NUCLEOTIDE SEQUENCE [LARGE SCALE GENOMIC DNA]</scope>
    <source>
        <strain evidence="3 4">MS-2</strain>
    </source>
</reference>
<feature type="region of interest" description="Disordered" evidence="2">
    <location>
        <begin position="806"/>
        <end position="865"/>
    </location>
</feature>
<evidence type="ECO:0000256" key="1">
    <source>
        <dbReference type="SAM" id="Coils"/>
    </source>
</evidence>
<dbReference type="Gene3D" id="3.40.50.300">
    <property type="entry name" value="P-loop containing nucleotide triphosphate hydrolases"/>
    <property type="match status" value="1"/>
</dbReference>
<evidence type="ECO:0008006" key="5">
    <source>
        <dbReference type="Google" id="ProtNLM"/>
    </source>
</evidence>
<evidence type="ECO:0000256" key="2">
    <source>
        <dbReference type="SAM" id="MobiDB-lite"/>
    </source>
</evidence>
<feature type="coiled-coil region" evidence="1">
    <location>
        <begin position="110"/>
        <end position="137"/>
    </location>
</feature>
<feature type="compositionally biased region" description="Basic and acidic residues" evidence="2">
    <location>
        <begin position="296"/>
        <end position="308"/>
    </location>
</feature>
<organism evidence="3 4">
    <name type="scientific">Marasmius tenuissimus</name>
    <dbReference type="NCBI Taxonomy" id="585030"/>
    <lineage>
        <taxon>Eukaryota</taxon>
        <taxon>Fungi</taxon>
        <taxon>Dikarya</taxon>
        <taxon>Basidiomycota</taxon>
        <taxon>Agaricomycotina</taxon>
        <taxon>Agaricomycetes</taxon>
        <taxon>Agaricomycetidae</taxon>
        <taxon>Agaricales</taxon>
        <taxon>Marasmiineae</taxon>
        <taxon>Marasmiaceae</taxon>
        <taxon>Marasmius</taxon>
    </lineage>
</organism>
<accession>A0ABR2ZVQ4</accession>
<comment type="caution">
    <text evidence="3">The sequence shown here is derived from an EMBL/GenBank/DDBJ whole genome shotgun (WGS) entry which is preliminary data.</text>
</comment>
<feature type="compositionally biased region" description="Acidic residues" evidence="2">
    <location>
        <begin position="811"/>
        <end position="833"/>
    </location>
</feature>
<dbReference type="EMBL" id="JBBXMP010000043">
    <property type="protein sequence ID" value="KAL0065762.1"/>
    <property type="molecule type" value="Genomic_DNA"/>
</dbReference>
<feature type="compositionally biased region" description="Polar residues" evidence="2">
    <location>
        <begin position="309"/>
        <end position="326"/>
    </location>
</feature>
<dbReference type="Proteomes" id="UP001437256">
    <property type="component" value="Unassembled WGS sequence"/>
</dbReference>